<gene>
    <name evidence="1" type="ORF">DFR60_10298</name>
</gene>
<organism evidence="1 2">
    <name type="scientific">Hungatella effluvii</name>
    <dbReference type="NCBI Taxonomy" id="1096246"/>
    <lineage>
        <taxon>Bacteria</taxon>
        <taxon>Bacillati</taxon>
        <taxon>Bacillota</taxon>
        <taxon>Clostridia</taxon>
        <taxon>Lachnospirales</taxon>
        <taxon>Lachnospiraceae</taxon>
        <taxon>Hungatella</taxon>
    </lineage>
</organism>
<sequence length="368" mass="42245">MPDLMKDRYYNYNTIHELAMCVNAVYPTFPADDFITDVMDETWHTLELKARMRRITINLGKYLPPDYEHALGILDKAITDYPVGNVDSGLLYFPDFVEVYGQDERYWDLSMVALERYTQYSTAEFAVRPFIIKHEVRMMAQMASWAEHDNEHVRRLASEGCRPALPWGQALTSFKKDPSPVLRILERLKADPSLYVRKSVANNLNDISKNHPDLIVGLAKDWYGKNEHTDWIIKHGCRTLLKKGNRDVLGIFGFTDADCVNIDNFSLNAASVCVGEDMVFSFRIVANNKEIKVRLEYGIDYVKANGTRSRRIFKISEPTLRKNEKKSYSKTHSFADASTRKHYPGIHSVTLIVNGVERGTLNFEVSDV</sequence>
<dbReference type="GeneID" id="86060090"/>
<dbReference type="Gene3D" id="1.25.40.290">
    <property type="entry name" value="ARM repeat domains"/>
    <property type="match status" value="1"/>
</dbReference>
<protein>
    <submittedName>
        <fullName evidence="1">3-methyladenine DNA glycosylase AlkC</fullName>
    </submittedName>
</protein>
<dbReference type="AlphaFoldDB" id="A0A2V3YP56"/>
<dbReference type="SUPFAM" id="SSF48371">
    <property type="entry name" value="ARM repeat"/>
    <property type="match status" value="1"/>
</dbReference>
<dbReference type="RefSeq" id="WP_110321703.1">
    <property type="nucleotide sequence ID" value="NZ_QJKD01000002.1"/>
</dbReference>
<dbReference type="Proteomes" id="UP000248057">
    <property type="component" value="Unassembled WGS sequence"/>
</dbReference>
<accession>A0A2V3YP56</accession>
<evidence type="ECO:0000313" key="1">
    <source>
        <dbReference type="EMBL" id="PXX55824.1"/>
    </source>
</evidence>
<keyword evidence="2" id="KW-1185">Reference proteome</keyword>
<comment type="caution">
    <text evidence="1">The sequence shown here is derived from an EMBL/GenBank/DDBJ whole genome shotgun (WGS) entry which is preliminary data.</text>
</comment>
<dbReference type="InterPro" id="IPR014825">
    <property type="entry name" value="DNA_alkylation"/>
</dbReference>
<proteinExistence type="predicted"/>
<evidence type="ECO:0000313" key="2">
    <source>
        <dbReference type="Proteomes" id="UP000248057"/>
    </source>
</evidence>
<name>A0A2V3YP56_9FIRM</name>
<dbReference type="EMBL" id="QJKD01000002">
    <property type="protein sequence ID" value="PXX55824.1"/>
    <property type="molecule type" value="Genomic_DNA"/>
</dbReference>
<dbReference type="Pfam" id="PF08713">
    <property type="entry name" value="DNA_alkylation"/>
    <property type="match status" value="1"/>
</dbReference>
<dbReference type="InterPro" id="IPR016024">
    <property type="entry name" value="ARM-type_fold"/>
</dbReference>
<reference evidence="1 2" key="1">
    <citation type="submission" date="2018-05" db="EMBL/GenBank/DDBJ databases">
        <title>Genomic Encyclopedia of Type Strains, Phase IV (KMG-IV): sequencing the most valuable type-strain genomes for metagenomic binning, comparative biology and taxonomic classification.</title>
        <authorList>
            <person name="Goeker M."/>
        </authorList>
    </citation>
    <scope>NUCLEOTIDE SEQUENCE [LARGE SCALE GENOMIC DNA]</scope>
    <source>
        <strain evidence="1 2">DSM 24995</strain>
    </source>
</reference>